<accession>A0A450VY62</accession>
<dbReference type="InterPro" id="IPR013216">
    <property type="entry name" value="Methyltransf_11"/>
</dbReference>
<dbReference type="InterPro" id="IPR029063">
    <property type="entry name" value="SAM-dependent_MTases_sf"/>
</dbReference>
<gene>
    <name evidence="5" type="ORF">BECKLPF1236B_GA0070989_101117</name>
</gene>
<evidence type="ECO:0000256" key="2">
    <source>
        <dbReference type="ARBA" id="ARBA00000751"/>
    </source>
</evidence>
<evidence type="ECO:0000259" key="4">
    <source>
        <dbReference type="Pfam" id="PF08719"/>
    </source>
</evidence>
<comment type="catalytic activity">
    <reaction evidence="2">
        <text>2,5-diamino-6-hydroxy-4-(5-phosphoribosylamino)-pyrimidine + H2O = 2,5,6-triamino-4-hydroxypyrimidine + D-ribose 5-phosphate</text>
        <dbReference type="Rhea" id="RHEA:23436"/>
        <dbReference type="ChEBI" id="CHEBI:15377"/>
        <dbReference type="ChEBI" id="CHEBI:58614"/>
        <dbReference type="ChEBI" id="CHEBI:78346"/>
        <dbReference type="ChEBI" id="CHEBI:137796"/>
    </reaction>
</comment>
<feature type="domain" description="NADAR" evidence="4">
    <location>
        <begin position="296"/>
        <end position="434"/>
    </location>
</feature>
<dbReference type="Gene3D" id="1.10.357.40">
    <property type="entry name" value="YbiA-like"/>
    <property type="match status" value="1"/>
</dbReference>
<dbReference type="NCBIfam" id="TIGR02464">
    <property type="entry name" value="ribofla_fusion"/>
    <property type="match status" value="1"/>
</dbReference>
<dbReference type="SUPFAM" id="SSF53335">
    <property type="entry name" value="S-adenosyl-L-methionine-dependent methyltransferases"/>
    <property type="match status" value="1"/>
</dbReference>
<dbReference type="GO" id="GO:0008757">
    <property type="term" value="F:S-adenosylmethionine-dependent methyltransferase activity"/>
    <property type="evidence" value="ECO:0007669"/>
    <property type="project" value="InterPro"/>
</dbReference>
<dbReference type="AlphaFoldDB" id="A0A450VY62"/>
<proteinExistence type="predicted"/>
<name>A0A450VY62_9GAMM</name>
<dbReference type="InterPro" id="IPR012816">
    <property type="entry name" value="NADAR"/>
</dbReference>
<dbReference type="InterPro" id="IPR037238">
    <property type="entry name" value="YbiA-like_sf"/>
</dbReference>
<evidence type="ECO:0000259" key="3">
    <source>
        <dbReference type="Pfam" id="PF08241"/>
    </source>
</evidence>
<comment type="catalytic activity">
    <reaction evidence="1">
        <text>5-amino-6-(5-phospho-D-ribosylamino)uracil + H2O = 5,6-diaminouracil + D-ribose 5-phosphate</text>
        <dbReference type="Rhea" id="RHEA:55020"/>
        <dbReference type="ChEBI" id="CHEBI:15377"/>
        <dbReference type="ChEBI" id="CHEBI:46252"/>
        <dbReference type="ChEBI" id="CHEBI:58453"/>
        <dbReference type="ChEBI" id="CHEBI:78346"/>
    </reaction>
</comment>
<protein>
    <submittedName>
        <fullName evidence="5">Uncharacterized protein</fullName>
    </submittedName>
</protein>
<dbReference type="Pfam" id="PF08241">
    <property type="entry name" value="Methyltransf_11"/>
    <property type="match status" value="1"/>
</dbReference>
<dbReference type="Pfam" id="PF08719">
    <property type="entry name" value="NADAR"/>
    <property type="match status" value="1"/>
</dbReference>
<feature type="domain" description="Methyltransferase type 11" evidence="3">
    <location>
        <begin position="125"/>
        <end position="205"/>
    </location>
</feature>
<dbReference type="EMBL" id="CAADFK010000011">
    <property type="protein sequence ID" value="VFK09690.1"/>
    <property type="molecule type" value="Genomic_DNA"/>
</dbReference>
<dbReference type="CDD" id="cd02440">
    <property type="entry name" value="AdoMet_MTases"/>
    <property type="match status" value="1"/>
</dbReference>
<dbReference type="SUPFAM" id="SSF143990">
    <property type="entry name" value="YbiA-like"/>
    <property type="match status" value="1"/>
</dbReference>
<dbReference type="Gene3D" id="3.40.50.150">
    <property type="entry name" value="Vaccinia Virus protein VP39"/>
    <property type="match status" value="1"/>
</dbReference>
<organism evidence="5">
    <name type="scientific">Candidatus Kentrum sp. LPFa</name>
    <dbReference type="NCBI Taxonomy" id="2126335"/>
    <lineage>
        <taxon>Bacteria</taxon>
        <taxon>Pseudomonadati</taxon>
        <taxon>Pseudomonadota</taxon>
        <taxon>Gammaproteobacteria</taxon>
        <taxon>Candidatus Kentrum</taxon>
    </lineage>
</organism>
<evidence type="ECO:0000256" key="1">
    <source>
        <dbReference type="ARBA" id="ARBA00000022"/>
    </source>
</evidence>
<sequence length="434" mass="48630">MLSSCYSPFAVFKTNAGSQTLPKYKDSISTSLNSFFLDSHYELSGLLSTPDWLTNDVATRISNDDGSLGDAFGAKYCAISPKNDARSAVPNWDADVYRALSHINPKALLGNLLHVGSDCYFEPRLLHEKSRFVTFIDISRQLLEAVARVSPNAQFVHTRAEFLQGVPLSSVDFYVALRVYSSYGFQIGSAIKAAAKVLRPGGSILLSIPNGYRSMDDTILPGQIVGSPPRLSFSRPFEDALDLLHLLSRNGFRELFLVPGNAELFFGGTYLPSLKSVDGSSPIFHTEGFDHIPLCFYSEKMPTGWLGNYSPHPITLDGHRWPTVEHYFQSAKFPGHPLQEVIREKATPQEAKELAWQNDDLVRPDWEQTRVEVMKRTLTAKFEQHSYLRKPLSETGDRELVELSQTDAFWGRRISGEGKNMMGSLLRDLRSKIR</sequence>
<dbReference type="CDD" id="cd15457">
    <property type="entry name" value="NADAR"/>
    <property type="match status" value="1"/>
</dbReference>
<reference evidence="5" key="1">
    <citation type="submission" date="2019-02" db="EMBL/GenBank/DDBJ databases">
        <authorList>
            <person name="Gruber-Vodicka R. H."/>
            <person name="Seah K. B. B."/>
        </authorList>
    </citation>
    <scope>NUCLEOTIDE SEQUENCE</scope>
    <source>
        <strain evidence="5">BECK_S313</strain>
    </source>
</reference>
<evidence type="ECO:0000313" key="5">
    <source>
        <dbReference type="EMBL" id="VFK09690.1"/>
    </source>
</evidence>